<dbReference type="GO" id="GO:0016779">
    <property type="term" value="F:nucleotidyltransferase activity"/>
    <property type="evidence" value="ECO:0007669"/>
    <property type="project" value="UniProtKB-KW"/>
</dbReference>
<dbReference type="SUPFAM" id="SSF53448">
    <property type="entry name" value="Nucleotide-diphospho-sugar transferases"/>
    <property type="match status" value="1"/>
</dbReference>
<dbReference type="Gene3D" id="3.90.550.10">
    <property type="entry name" value="Spore Coat Polysaccharide Biosynthesis Protein SpsA, Chain A"/>
    <property type="match status" value="1"/>
</dbReference>
<keyword evidence="6" id="KW-1185">Reference proteome</keyword>
<dbReference type="RefSeq" id="WP_136662581.1">
    <property type="nucleotide sequence ID" value="NZ_RFLV01000001.1"/>
</dbReference>
<feature type="domain" description="MobA-like NTP transferase" evidence="4">
    <location>
        <begin position="4"/>
        <end position="122"/>
    </location>
</feature>
<organism evidence="5 6">
    <name type="scientific">Pseudomonas leptonychotis</name>
    <dbReference type="NCBI Taxonomy" id="2448482"/>
    <lineage>
        <taxon>Bacteria</taxon>
        <taxon>Pseudomonadati</taxon>
        <taxon>Pseudomonadota</taxon>
        <taxon>Gammaproteobacteria</taxon>
        <taxon>Pseudomonadales</taxon>
        <taxon>Pseudomonadaceae</taxon>
        <taxon>Pseudomonas</taxon>
    </lineage>
</organism>
<dbReference type="AlphaFoldDB" id="A0A4T1ZYD3"/>
<evidence type="ECO:0000256" key="2">
    <source>
        <dbReference type="ARBA" id="ARBA00022695"/>
    </source>
</evidence>
<sequence length="246" mass="27376">MTRAIILAAGRGSRMGELTTLEPKCFARLHGRRLLDWQLTALRGAGIEQLAVVRGYRAECFVEPLTYFENPRWQQSNMVRTLLAADSWLAAEDCIVSYSDIFYSAATVSGLAAAKQDLAIAYDPHWHALWSQRFDDPLADAESFRLDSAGYLATIGERCSNVAEIEGQYMGLLKFTPTGWAQVRELLAGYSEAEVDRLDMTTLLRLGLQADWQIAVSPVQGVWGEVDAADDLALYHRLFSVADLTH</sequence>
<dbReference type="InterPro" id="IPR050065">
    <property type="entry name" value="GlmU-like"/>
</dbReference>
<keyword evidence="3" id="KW-0460">Magnesium</keyword>
<evidence type="ECO:0000259" key="4">
    <source>
        <dbReference type="Pfam" id="PF12804"/>
    </source>
</evidence>
<evidence type="ECO:0000313" key="6">
    <source>
        <dbReference type="Proteomes" id="UP000307541"/>
    </source>
</evidence>
<dbReference type="PANTHER" id="PTHR43584">
    <property type="entry name" value="NUCLEOTIDYL TRANSFERASE"/>
    <property type="match status" value="1"/>
</dbReference>
<protein>
    <submittedName>
        <fullName evidence="5">Phosphocholine cytidylyltransferase family protein</fullName>
    </submittedName>
</protein>
<dbReference type="Pfam" id="PF12804">
    <property type="entry name" value="NTP_transf_3"/>
    <property type="match status" value="1"/>
</dbReference>
<dbReference type="CDD" id="cd02523">
    <property type="entry name" value="PC_cytidylyltransferase"/>
    <property type="match status" value="1"/>
</dbReference>
<accession>A0A4T1ZYD3</accession>
<gene>
    <name evidence="5" type="ORF">D8779_00815</name>
</gene>
<keyword evidence="2 5" id="KW-0548">Nucleotidyltransferase</keyword>
<comment type="caution">
    <text evidence="5">The sequence shown here is derived from an EMBL/GenBank/DDBJ whole genome shotgun (WGS) entry which is preliminary data.</text>
</comment>
<dbReference type="EMBL" id="RFLV01000001">
    <property type="protein sequence ID" value="TIH09297.1"/>
    <property type="molecule type" value="Genomic_DNA"/>
</dbReference>
<reference evidence="5 6" key="1">
    <citation type="submission" date="2018-10" db="EMBL/GenBank/DDBJ databases">
        <title>Pseudomonas leptonychotis sp. nov., isolated from Weddell seals in Antarctica.</title>
        <authorList>
            <person name="Novakova D."/>
            <person name="Svec P."/>
            <person name="Kralova S."/>
            <person name="Kristofova L."/>
            <person name="Zeman M."/>
            <person name="Pantucek R."/>
            <person name="Maslanova I."/>
            <person name="Sedlacek I."/>
        </authorList>
    </citation>
    <scope>NUCLEOTIDE SEQUENCE [LARGE SCALE GENOMIC DNA]</scope>
    <source>
        <strain evidence="5 6">CCM 8849</strain>
    </source>
</reference>
<name>A0A4T1ZYD3_9PSED</name>
<dbReference type="OrthoDB" id="9788272at2"/>
<evidence type="ECO:0000256" key="3">
    <source>
        <dbReference type="ARBA" id="ARBA00022842"/>
    </source>
</evidence>
<evidence type="ECO:0000256" key="1">
    <source>
        <dbReference type="ARBA" id="ARBA00022679"/>
    </source>
</evidence>
<dbReference type="Proteomes" id="UP000307541">
    <property type="component" value="Unassembled WGS sequence"/>
</dbReference>
<keyword evidence="1 5" id="KW-0808">Transferase</keyword>
<proteinExistence type="predicted"/>
<dbReference type="InterPro" id="IPR025877">
    <property type="entry name" value="MobA-like_NTP_Trfase"/>
</dbReference>
<dbReference type="PANTHER" id="PTHR43584:SF8">
    <property type="entry name" value="N-ACETYLMURAMATE ALPHA-1-PHOSPHATE URIDYLYLTRANSFERASE"/>
    <property type="match status" value="1"/>
</dbReference>
<evidence type="ECO:0000313" key="5">
    <source>
        <dbReference type="EMBL" id="TIH09297.1"/>
    </source>
</evidence>
<dbReference type="InterPro" id="IPR029044">
    <property type="entry name" value="Nucleotide-diphossugar_trans"/>
</dbReference>